<evidence type="ECO:0000256" key="1">
    <source>
        <dbReference type="ARBA" id="ARBA00001946"/>
    </source>
</evidence>
<dbReference type="InterPro" id="IPR040442">
    <property type="entry name" value="Pyrv_kinase-like_dom_sf"/>
</dbReference>
<proteinExistence type="predicted"/>
<dbReference type="PANTHER" id="PTHR32308:SF10">
    <property type="entry name" value="CITRATE LYASE SUBUNIT BETA"/>
    <property type="match status" value="1"/>
</dbReference>
<keyword evidence="3" id="KW-0460">Magnesium</keyword>
<dbReference type="InterPro" id="IPR005000">
    <property type="entry name" value="Aldolase/citrate-lyase_domain"/>
</dbReference>
<dbReference type="Pfam" id="PF03328">
    <property type="entry name" value="HpcH_HpaI"/>
    <property type="match status" value="1"/>
</dbReference>
<evidence type="ECO:0000256" key="2">
    <source>
        <dbReference type="ARBA" id="ARBA00022723"/>
    </source>
</evidence>
<dbReference type="InterPro" id="IPR011206">
    <property type="entry name" value="Citrate_lyase_beta/mcl1/mcl2"/>
</dbReference>
<reference evidence="5 6" key="1">
    <citation type="submission" date="2023-12" db="EMBL/GenBank/DDBJ databases">
        <title>Draft Genome Sequences of Bordetella parapertussis clinical Isolates from Colombia, 2023.</title>
        <authorList>
            <person name="Montilla E.A."/>
            <person name="Rojas F."/>
            <person name="Vargas M.N."/>
            <person name="Bonilla V."/>
            <person name="Duarte C."/>
        </authorList>
    </citation>
    <scope>NUCLEOTIDE SEQUENCE [LARGE SCALE GENOMIC DNA]</scope>
    <source>
        <strain evidence="5 6">320001806</strain>
    </source>
</reference>
<keyword evidence="5" id="KW-0456">Lyase</keyword>
<dbReference type="RefSeq" id="WP_010928096.1">
    <property type="nucleotide sequence ID" value="NZ_AP019378.2"/>
</dbReference>
<sequence length="313" mass="32996">MTPISNPGGQRRPASLRRSWMFVPGLLEQAQAAGLASGADALVADLEEFTAPADRPAARRRIVALLAQCRAAGVIGAVRINKLEEDGLDDLRGIMAGAPDAIFLPHAESAAQIAALDRAISACEAEAGLAPGSTEIVPTLESALGVTRACEILTASPRVSACLLAAEDLTASLGGAERGPDGIELHALRARFLVDCVAAGCLPIDCPFNYRDPAAQQADLLWARRIGLKSKCAVFAEQVPAIHAAFTPDADRVAAARDLAARFEAQRDGRDAGGARVDPPDYNTARRLLARHAEFEQWAARAARPRESQGEQS</sequence>
<accession>A0ABU5X8L3</accession>
<evidence type="ECO:0000313" key="6">
    <source>
        <dbReference type="Proteomes" id="UP001324595"/>
    </source>
</evidence>
<keyword evidence="6" id="KW-1185">Reference proteome</keyword>
<comment type="caution">
    <text evidence="5">The sequence shown here is derived from an EMBL/GenBank/DDBJ whole genome shotgun (WGS) entry which is preliminary data.</text>
</comment>
<dbReference type="PIRSF" id="PIRSF015582">
    <property type="entry name" value="Cit_lyase_B"/>
    <property type="match status" value="1"/>
</dbReference>
<comment type="cofactor">
    <cofactor evidence="1">
        <name>Mg(2+)</name>
        <dbReference type="ChEBI" id="CHEBI:18420"/>
    </cofactor>
</comment>
<dbReference type="EMBL" id="JAXUBE010000080">
    <property type="protein sequence ID" value="MEB2664911.1"/>
    <property type="molecule type" value="Genomic_DNA"/>
</dbReference>
<dbReference type="Gene3D" id="3.20.20.60">
    <property type="entry name" value="Phosphoenolpyruvate-binding domains"/>
    <property type="match status" value="1"/>
</dbReference>
<dbReference type="SUPFAM" id="SSF51621">
    <property type="entry name" value="Phosphoenolpyruvate/pyruvate domain"/>
    <property type="match status" value="1"/>
</dbReference>
<dbReference type="Proteomes" id="UP001324595">
    <property type="component" value="Unassembled WGS sequence"/>
</dbReference>
<evidence type="ECO:0000259" key="4">
    <source>
        <dbReference type="Pfam" id="PF03328"/>
    </source>
</evidence>
<evidence type="ECO:0000256" key="3">
    <source>
        <dbReference type="ARBA" id="ARBA00022842"/>
    </source>
</evidence>
<keyword evidence="2" id="KW-0479">Metal-binding</keyword>
<feature type="domain" description="HpcH/HpaI aldolase/citrate lyase" evidence="4">
    <location>
        <begin position="18"/>
        <end position="205"/>
    </location>
</feature>
<dbReference type="GeneID" id="93203331"/>
<dbReference type="InterPro" id="IPR015813">
    <property type="entry name" value="Pyrv/PenolPyrv_kinase-like_dom"/>
</dbReference>
<gene>
    <name evidence="5" type="ORF">U5T69_17355</name>
</gene>
<organism evidence="5 6">
    <name type="scientific">Bordetella parapertussis</name>
    <dbReference type="NCBI Taxonomy" id="519"/>
    <lineage>
        <taxon>Bacteria</taxon>
        <taxon>Pseudomonadati</taxon>
        <taxon>Pseudomonadota</taxon>
        <taxon>Betaproteobacteria</taxon>
        <taxon>Burkholderiales</taxon>
        <taxon>Alcaligenaceae</taxon>
        <taxon>Bordetella</taxon>
    </lineage>
</organism>
<dbReference type="PANTHER" id="PTHR32308">
    <property type="entry name" value="LYASE BETA SUBUNIT, PUTATIVE (AFU_ORTHOLOGUE AFUA_4G13030)-RELATED"/>
    <property type="match status" value="1"/>
</dbReference>
<protein>
    <submittedName>
        <fullName evidence="5">Aldolase/citrate lyase family protein</fullName>
    </submittedName>
</protein>
<evidence type="ECO:0000313" key="5">
    <source>
        <dbReference type="EMBL" id="MEB2664911.1"/>
    </source>
</evidence>
<name>A0ABU5X8L3_BORPP</name>
<dbReference type="GO" id="GO:0016829">
    <property type="term" value="F:lyase activity"/>
    <property type="evidence" value="ECO:0007669"/>
    <property type="project" value="UniProtKB-KW"/>
</dbReference>